<reference evidence="1 2" key="1">
    <citation type="submission" date="2018-06" db="EMBL/GenBank/DDBJ databases">
        <title>Genomic Encyclopedia of Type Strains, Phase IV (KMG-IV): sequencing the most valuable type-strain genomes for metagenomic binning, comparative biology and taxonomic classification.</title>
        <authorList>
            <person name="Goeker M."/>
        </authorList>
    </citation>
    <scope>NUCLEOTIDE SEQUENCE [LARGE SCALE GENOMIC DNA]</scope>
    <source>
        <strain evidence="1 2">DSM 45521</strain>
    </source>
</reference>
<dbReference type="RefSeq" id="WP_110471362.1">
    <property type="nucleotide sequence ID" value="NZ_QJSP01000012.1"/>
</dbReference>
<dbReference type="AlphaFoldDB" id="A0A318RL01"/>
<name>A0A318RL01_WILLI</name>
<keyword evidence="2" id="KW-1185">Reference proteome</keyword>
<dbReference type="EMBL" id="QJSP01000012">
    <property type="protein sequence ID" value="PYE14740.1"/>
    <property type="molecule type" value="Genomic_DNA"/>
</dbReference>
<dbReference type="OrthoDB" id="4377572at2"/>
<comment type="caution">
    <text evidence="1">The sequence shown here is derived from an EMBL/GenBank/DDBJ whole genome shotgun (WGS) entry which is preliminary data.</text>
</comment>
<gene>
    <name evidence="1" type="ORF">DFR67_112202</name>
</gene>
<dbReference type="Proteomes" id="UP000247591">
    <property type="component" value="Unassembled WGS sequence"/>
</dbReference>
<accession>A0A318RL01</accession>
<proteinExistence type="predicted"/>
<sequence>MTEQAEAMEAAKPFLTVVKGNPSDAEIAALVGVFASAGGSDAPADTGPRNLWGTPSDRLRAATGLGPSVFPNLAFGY</sequence>
<dbReference type="InterPro" id="IPR032716">
    <property type="entry name" value="ACC_epsilon"/>
</dbReference>
<dbReference type="GO" id="GO:0003989">
    <property type="term" value="F:acetyl-CoA carboxylase activity"/>
    <property type="evidence" value="ECO:0007669"/>
    <property type="project" value="InterPro"/>
</dbReference>
<organism evidence="1 2">
    <name type="scientific">Williamsia limnetica</name>
    <dbReference type="NCBI Taxonomy" id="882452"/>
    <lineage>
        <taxon>Bacteria</taxon>
        <taxon>Bacillati</taxon>
        <taxon>Actinomycetota</taxon>
        <taxon>Actinomycetes</taxon>
        <taxon>Mycobacteriales</taxon>
        <taxon>Nocardiaceae</taxon>
        <taxon>Williamsia</taxon>
    </lineage>
</organism>
<evidence type="ECO:0000313" key="1">
    <source>
        <dbReference type="EMBL" id="PYE14740.1"/>
    </source>
</evidence>
<evidence type="ECO:0000313" key="2">
    <source>
        <dbReference type="Proteomes" id="UP000247591"/>
    </source>
</evidence>
<dbReference type="Pfam" id="PF13822">
    <property type="entry name" value="ACC_epsilon"/>
    <property type="match status" value="1"/>
</dbReference>
<protein>
    <submittedName>
        <fullName evidence="1">Acyl-CoA carboxylase epsilon subunit-like protein</fullName>
    </submittedName>
</protein>
<dbReference type="GO" id="GO:0004658">
    <property type="term" value="F:propionyl-CoA carboxylase activity"/>
    <property type="evidence" value="ECO:0007669"/>
    <property type="project" value="InterPro"/>
</dbReference>